<keyword evidence="3" id="KW-1185">Reference proteome</keyword>
<proteinExistence type="predicted"/>
<reference evidence="2 3" key="2">
    <citation type="journal article" date="2018" name="Plant J.">
        <title>The Physcomitrella patens chromosome-scale assembly reveals moss genome structure and evolution.</title>
        <authorList>
            <person name="Lang D."/>
            <person name="Ullrich K.K."/>
            <person name="Murat F."/>
            <person name="Fuchs J."/>
            <person name="Jenkins J."/>
            <person name="Haas F.B."/>
            <person name="Piednoel M."/>
            <person name="Gundlach H."/>
            <person name="Van Bel M."/>
            <person name="Meyberg R."/>
            <person name="Vives C."/>
            <person name="Morata J."/>
            <person name="Symeonidi A."/>
            <person name="Hiss M."/>
            <person name="Muchero W."/>
            <person name="Kamisugi Y."/>
            <person name="Saleh O."/>
            <person name="Blanc G."/>
            <person name="Decker E.L."/>
            <person name="van Gessel N."/>
            <person name="Grimwood J."/>
            <person name="Hayes R.D."/>
            <person name="Graham S.W."/>
            <person name="Gunter L.E."/>
            <person name="McDaniel S.F."/>
            <person name="Hoernstein S.N.W."/>
            <person name="Larsson A."/>
            <person name="Li F.W."/>
            <person name="Perroud P.F."/>
            <person name="Phillips J."/>
            <person name="Ranjan P."/>
            <person name="Rokshar D.S."/>
            <person name="Rothfels C.J."/>
            <person name="Schneider L."/>
            <person name="Shu S."/>
            <person name="Stevenson D.W."/>
            <person name="Thummler F."/>
            <person name="Tillich M."/>
            <person name="Villarreal Aguilar J.C."/>
            <person name="Widiez T."/>
            <person name="Wong G.K."/>
            <person name="Wymore A."/>
            <person name="Zhang Y."/>
            <person name="Zimmer A.D."/>
            <person name="Quatrano R.S."/>
            <person name="Mayer K.F.X."/>
            <person name="Goodstein D."/>
            <person name="Casacuberta J.M."/>
            <person name="Vandepoele K."/>
            <person name="Reski R."/>
            <person name="Cuming A.C."/>
            <person name="Tuskan G.A."/>
            <person name="Maumus F."/>
            <person name="Salse J."/>
            <person name="Schmutz J."/>
            <person name="Rensing S.A."/>
        </authorList>
    </citation>
    <scope>NUCLEOTIDE SEQUENCE [LARGE SCALE GENOMIC DNA]</scope>
    <source>
        <strain evidence="2 3">cv. Gransden 2004</strain>
    </source>
</reference>
<dbReference type="Proteomes" id="UP000006727">
    <property type="component" value="Chromosome 22"/>
</dbReference>
<protein>
    <submittedName>
        <fullName evidence="2">Uncharacterized protein</fullName>
    </submittedName>
</protein>
<evidence type="ECO:0000256" key="1">
    <source>
        <dbReference type="SAM" id="MobiDB-lite"/>
    </source>
</evidence>
<gene>
    <name evidence="2" type="primary">LOC112275342</name>
</gene>
<dbReference type="EnsemblPlants" id="Pp3c22_12040V3.2">
    <property type="protein sequence ID" value="PAC:32902824.CDS.1"/>
    <property type="gene ID" value="Pp3c22_12040"/>
</dbReference>
<organism evidence="2 3">
    <name type="scientific">Physcomitrium patens</name>
    <name type="common">Spreading-leaved earth moss</name>
    <name type="synonym">Physcomitrella patens</name>
    <dbReference type="NCBI Taxonomy" id="3218"/>
    <lineage>
        <taxon>Eukaryota</taxon>
        <taxon>Viridiplantae</taxon>
        <taxon>Streptophyta</taxon>
        <taxon>Embryophyta</taxon>
        <taxon>Bryophyta</taxon>
        <taxon>Bryophytina</taxon>
        <taxon>Bryopsida</taxon>
        <taxon>Funariidae</taxon>
        <taxon>Funariales</taxon>
        <taxon>Funariaceae</taxon>
        <taxon>Physcomitrium</taxon>
    </lineage>
</organism>
<accession>A0A7I4ENM4</accession>
<evidence type="ECO:0000313" key="3">
    <source>
        <dbReference type="Proteomes" id="UP000006727"/>
    </source>
</evidence>
<feature type="region of interest" description="Disordered" evidence="1">
    <location>
        <begin position="1"/>
        <end position="24"/>
    </location>
</feature>
<dbReference type="Gramene" id="Pp3c22_12040V3.2">
    <property type="protein sequence ID" value="PAC:32902824.CDS.1"/>
    <property type="gene ID" value="Pp3c22_12040"/>
</dbReference>
<reference evidence="2 3" key="1">
    <citation type="journal article" date="2008" name="Science">
        <title>The Physcomitrella genome reveals evolutionary insights into the conquest of land by plants.</title>
        <authorList>
            <person name="Rensing S."/>
            <person name="Lang D."/>
            <person name="Zimmer A."/>
            <person name="Terry A."/>
            <person name="Salamov A."/>
            <person name="Shapiro H."/>
            <person name="Nishiyama T."/>
            <person name="Perroud P.-F."/>
            <person name="Lindquist E."/>
            <person name="Kamisugi Y."/>
            <person name="Tanahashi T."/>
            <person name="Sakakibara K."/>
            <person name="Fujita T."/>
            <person name="Oishi K."/>
            <person name="Shin-I T."/>
            <person name="Kuroki Y."/>
            <person name="Toyoda A."/>
            <person name="Suzuki Y."/>
            <person name="Hashimoto A."/>
            <person name="Yamaguchi K."/>
            <person name="Sugano A."/>
            <person name="Kohara Y."/>
            <person name="Fujiyama A."/>
            <person name="Anterola A."/>
            <person name="Aoki S."/>
            <person name="Ashton N."/>
            <person name="Barbazuk W.B."/>
            <person name="Barker E."/>
            <person name="Bennetzen J."/>
            <person name="Bezanilla M."/>
            <person name="Blankenship R."/>
            <person name="Cho S.H."/>
            <person name="Dutcher S."/>
            <person name="Estelle M."/>
            <person name="Fawcett J.A."/>
            <person name="Gundlach H."/>
            <person name="Hanada K."/>
            <person name="Heyl A."/>
            <person name="Hicks K.A."/>
            <person name="Hugh J."/>
            <person name="Lohr M."/>
            <person name="Mayer K."/>
            <person name="Melkozernov A."/>
            <person name="Murata T."/>
            <person name="Nelson D."/>
            <person name="Pils B."/>
            <person name="Prigge M."/>
            <person name="Reiss B."/>
            <person name="Renner T."/>
            <person name="Rombauts S."/>
            <person name="Rushton P."/>
            <person name="Sanderfoot A."/>
            <person name="Schween G."/>
            <person name="Shiu S.-H."/>
            <person name="Stueber K."/>
            <person name="Theodoulou F.L."/>
            <person name="Tu H."/>
            <person name="Van de Peer Y."/>
            <person name="Verrier P.J."/>
            <person name="Waters E."/>
            <person name="Wood A."/>
            <person name="Yang L."/>
            <person name="Cove D."/>
            <person name="Cuming A."/>
            <person name="Hasebe M."/>
            <person name="Lucas S."/>
            <person name="Mishler D.B."/>
            <person name="Reski R."/>
            <person name="Grigoriev I."/>
            <person name="Quatrano R.S."/>
            <person name="Boore J.L."/>
        </authorList>
    </citation>
    <scope>NUCLEOTIDE SEQUENCE [LARGE SCALE GENOMIC DNA]</scope>
    <source>
        <strain evidence="2 3">cv. Gransden 2004</strain>
    </source>
</reference>
<name>A0A7I4ENM4_PHYPA</name>
<dbReference type="EMBL" id="ABEU02000022">
    <property type="status" value="NOT_ANNOTATED_CDS"/>
    <property type="molecule type" value="Genomic_DNA"/>
</dbReference>
<reference evidence="2" key="3">
    <citation type="submission" date="2020-12" db="UniProtKB">
        <authorList>
            <consortium name="EnsemblPlants"/>
        </authorList>
    </citation>
    <scope>IDENTIFICATION</scope>
</reference>
<dbReference type="AlphaFoldDB" id="A0A7I4ENM4"/>
<evidence type="ECO:0000313" key="2">
    <source>
        <dbReference type="EnsemblPlants" id="PAC:32902824.CDS.1"/>
    </source>
</evidence>
<sequence>MSLNTSHQSRRGRHAPKQCSEIPSLPHTLNCSYGQHSPDLRIPVASFLLKHHSLVNMG</sequence>